<keyword evidence="1" id="KW-0238">DNA-binding</keyword>
<dbReference type="AlphaFoldDB" id="A0A9D2D393"/>
<reference evidence="1" key="1">
    <citation type="journal article" date="2021" name="PeerJ">
        <title>Extensive microbial diversity within the chicken gut microbiome revealed by metagenomics and culture.</title>
        <authorList>
            <person name="Gilroy R."/>
            <person name="Ravi A."/>
            <person name="Getino M."/>
            <person name="Pursley I."/>
            <person name="Horton D.L."/>
            <person name="Alikhan N.F."/>
            <person name="Baker D."/>
            <person name="Gharbi K."/>
            <person name="Hall N."/>
            <person name="Watson M."/>
            <person name="Adriaenssens E.M."/>
            <person name="Foster-Nyarko E."/>
            <person name="Jarju S."/>
            <person name="Secka A."/>
            <person name="Antonio M."/>
            <person name="Oren A."/>
            <person name="Chaudhuri R.R."/>
            <person name="La Ragione R."/>
            <person name="Hildebrand F."/>
            <person name="Pallen M.J."/>
        </authorList>
    </citation>
    <scope>NUCLEOTIDE SEQUENCE</scope>
    <source>
        <strain evidence="1">CHK192-9172</strain>
    </source>
</reference>
<organism evidence="1 2">
    <name type="scientific">Candidatus Eubacterium avistercoris</name>
    <dbReference type="NCBI Taxonomy" id="2838567"/>
    <lineage>
        <taxon>Bacteria</taxon>
        <taxon>Bacillati</taxon>
        <taxon>Bacillota</taxon>
        <taxon>Clostridia</taxon>
        <taxon>Eubacteriales</taxon>
        <taxon>Eubacteriaceae</taxon>
        <taxon>Eubacterium</taxon>
    </lineage>
</organism>
<gene>
    <name evidence="1" type="ORF">IAA08_07260</name>
</gene>
<evidence type="ECO:0000313" key="1">
    <source>
        <dbReference type="EMBL" id="HIZ07715.1"/>
    </source>
</evidence>
<dbReference type="Proteomes" id="UP000824024">
    <property type="component" value="Unassembled WGS sequence"/>
</dbReference>
<reference evidence="1" key="2">
    <citation type="submission" date="2021-04" db="EMBL/GenBank/DDBJ databases">
        <authorList>
            <person name="Gilroy R."/>
        </authorList>
    </citation>
    <scope>NUCLEOTIDE SEQUENCE</scope>
    <source>
        <strain evidence="1">CHK192-9172</strain>
    </source>
</reference>
<name>A0A9D2D393_9FIRM</name>
<sequence length="152" mass="16991">MEDKTTKTKVDEIKSTAKKKAAEIKKETVKKAKAAKQEAVKIAENTAESTVEMAKTAKKGAAKIAESTAESTVEMAKSAKKAVARVRKPTTKIFLQYYGKEISQEELSNRVLAQFKEMYEDVQAKKLEIYLKPEDNAAYYVINSEYTGKIDL</sequence>
<dbReference type="InterPro" id="IPR046313">
    <property type="entry name" value="DUF6465"/>
</dbReference>
<protein>
    <submittedName>
        <fullName evidence="1">DNA-binding protein</fullName>
    </submittedName>
</protein>
<dbReference type="Pfam" id="PF20069">
    <property type="entry name" value="DUF6465"/>
    <property type="match status" value="1"/>
</dbReference>
<dbReference type="GO" id="GO:0003677">
    <property type="term" value="F:DNA binding"/>
    <property type="evidence" value="ECO:0007669"/>
    <property type="project" value="UniProtKB-KW"/>
</dbReference>
<proteinExistence type="predicted"/>
<dbReference type="EMBL" id="DXCH01000201">
    <property type="protein sequence ID" value="HIZ07715.1"/>
    <property type="molecule type" value="Genomic_DNA"/>
</dbReference>
<accession>A0A9D2D393</accession>
<comment type="caution">
    <text evidence="1">The sequence shown here is derived from an EMBL/GenBank/DDBJ whole genome shotgun (WGS) entry which is preliminary data.</text>
</comment>
<evidence type="ECO:0000313" key="2">
    <source>
        <dbReference type="Proteomes" id="UP000824024"/>
    </source>
</evidence>